<dbReference type="Proteomes" id="UP000198211">
    <property type="component" value="Unassembled WGS sequence"/>
</dbReference>
<gene>
    <name evidence="3" type="ORF">PHMEG_00028246</name>
</gene>
<dbReference type="AlphaFoldDB" id="A0A225V6Z8"/>
<feature type="compositionally biased region" description="Polar residues" evidence="1">
    <location>
        <begin position="87"/>
        <end position="103"/>
    </location>
</feature>
<proteinExistence type="predicted"/>
<protein>
    <recommendedName>
        <fullName evidence="5">RxLR effector protein</fullName>
    </recommendedName>
</protein>
<evidence type="ECO:0000313" key="4">
    <source>
        <dbReference type="Proteomes" id="UP000198211"/>
    </source>
</evidence>
<comment type="caution">
    <text evidence="3">The sequence shown here is derived from an EMBL/GenBank/DDBJ whole genome shotgun (WGS) entry which is preliminary data.</text>
</comment>
<feature type="chain" id="PRO_5013121557" description="RxLR effector protein" evidence="2">
    <location>
        <begin position="20"/>
        <end position="176"/>
    </location>
</feature>
<keyword evidence="4" id="KW-1185">Reference proteome</keyword>
<dbReference type="EMBL" id="NBNE01007528">
    <property type="protein sequence ID" value="OWZ00537.1"/>
    <property type="molecule type" value="Genomic_DNA"/>
</dbReference>
<feature type="compositionally biased region" description="Acidic residues" evidence="1">
    <location>
        <begin position="104"/>
        <end position="120"/>
    </location>
</feature>
<feature type="signal peptide" evidence="2">
    <location>
        <begin position="1"/>
        <end position="19"/>
    </location>
</feature>
<sequence length="176" mass="18901">MKLLRFLVTGAVCSAVTTAAVSVNTVSEKVAKHLRGPDGYYENADLFPSLEHNFDNGEPDENDDGNVLLPEIDDDDARKPGSDPVIPTSNEESNDNELPSDNGSEGEVDSSEDQGDDLIEFVDRGNEGAGPDILYVRHLRSSYHAGPHRQVASPPIPTPTEIAILASLSPSPVQHD</sequence>
<evidence type="ECO:0008006" key="5">
    <source>
        <dbReference type="Google" id="ProtNLM"/>
    </source>
</evidence>
<organism evidence="3 4">
    <name type="scientific">Phytophthora megakarya</name>
    <dbReference type="NCBI Taxonomy" id="4795"/>
    <lineage>
        <taxon>Eukaryota</taxon>
        <taxon>Sar</taxon>
        <taxon>Stramenopiles</taxon>
        <taxon>Oomycota</taxon>
        <taxon>Peronosporomycetes</taxon>
        <taxon>Peronosporales</taxon>
        <taxon>Peronosporaceae</taxon>
        <taxon>Phytophthora</taxon>
    </lineage>
</organism>
<evidence type="ECO:0000256" key="1">
    <source>
        <dbReference type="SAM" id="MobiDB-lite"/>
    </source>
</evidence>
<keyword evidence="2" id="KW-0732">Signal</keyword>
<name>A0A225V6Z8_9STRA</name>
<accession>A0A225V6Z8</accession>
<evidence type="ECO:0000313" key="3">
    <source>
        <dbReference type="EMBL" id="OWZ00537.1"/>
    </source>
</evidence>
<evidence type="ECO:0000256" key="2">
    <source>
        <dbReference type="SAM" id="SignalP"/>
    </source>
</evidence>
<reference evidence="4" key="1">
    <citation type="submission" date="2017-03" db="EMBL/GenBank/DDBJ databases">
        <title>Phytopthora megakarya and P. palmivora, two closely related causual agents of cacao black pod achieved similar genome size and gene model numbers by different mechanisms.</title>
        <authorList>
            <person name="Ali S."/>
            <person name="Shao J."/>
            <person name="Larry D.J."/>
            <person name="Kronmiller B."/>
            <person name="Shen D."/>
            <person name="Strem M.D."/>
            <person name="Melnick R.L."/>
            <person name="Guiltinan M.J."/>
            <person name="Tyler B.M."/>
            <person name="Meinhardt L.W."/>
            <person name="Bailey B.A."/>
        </authorList>
    </citation>
    <scope>NUCLEOTIDE SEQUENCE [LARGE SCALE GENOMIC DNA]</scope>
    <source>
        <strain evidence="4">zdho120</strain>
    </source>
</reference>
<feature type="region of interest" description="Disordered" evidence="1">
    <location>
        <begin position="50"/>
        <end position="130"/>
    </location>
</feature>